<organism evidence="1 2">
    <name type="scientific">Agaribacillus aureus</name>
    <dbReference type="NCBI Taxonomy" id="3051825"/>
    <lineage>
        <taxon>Bacteria</taxon>
        <taxon>Pseudomonadati</taxon>
        <taxon>Bacteroidota</taxon>
        <taxon>Cytophagia</taxon>
        <taxon>Cytophagales</taxon>
        <taxon>Splendidivirgaceae</taxon>
        <taxon>Agaribacillus</taxon>
    </lineage>
</organism>
<dbReference type="Proteomes" id="UP001172083">
    <property type="component" value="Unassembled WGS sequence"/>
</dbReference>
<evidence type="ECO:0000313" key="2">
    <source>
        <dbReference type="Proteomes" id="UP001172083"/>
    </source>
</evidence>
<protein>
    <submittedName>
        <fullName evidence="1">Uncharacterized protein</fullName>
    </submittedName>
</protein>
<name>A0ABT8LHF8_9BACT</name>
<accession>A0ABT8LHF8</accession>
<sequence length="383" mass="40894">MKYKIVLFAIYLVTNLSALAQNGYVSIDNNTGSWSDAGIWVKSQNWQPGTPGTSVNTGFVNVYGYVSLNGDLTLGGGTPVTVYDTLWIMGDLDVSQGSSLNVQSGGILIVEGDFTATGGTVSANNGNIVVTGNLTASQGANVNNSAGGSDGFYVFGSVSRSGGAQFNGSNNVASGNFLDEADLSTNNTSLHNFINGILPVELLSFDATFSQDKVTLEWATASELNNDRFEIYRSGNGTDFVLLGEVQGNGTSSELHIYTFTDNRSPSGTNYYRLKQIDFDGVYEYSPVVSVKVKLSAVTFQVAPTVLKEGNLKVKVNNMGQDNAMITLNGLKGNLVFSQAVSLTPGAVQEFELQGTSQLKEGIYILIFCAGEKKYRQKVIIDH</sequence>
<proteinExistence type="predicted"/>
<gene>
    <name evidence="1" type="ORF">QQ020_30615</name>
</gene>
<reference evidence="1" key="1">
    <citation type="submission" date="2023-06" db="EMBL/GenBank/DDBJ databases">
        <title>Genomic of Agaribacillus aureum.</title>
        <authorList>
            <person name="Wang G."/>
        </authorList>
    </citation>
    <scope>NUCLEOTIDE SEQUENCE</scope>
    <source>
        <strain evidence="1">BMA12</strain>
    </source>
</reference>
<dbReference type="InterPro" id="IPR013783">
    <property type="entry name" value="Ig-like_fold"/>
</dbReference>
<keyword evidence="2" id="KW-1185">Reference proteome</keyword>
<dbReference type="Gene3D" id="2.60.40.10">
    <property type="entry name" value="Immunoglobulins"/>
    <property type="match status" value="1"/>
</dbReference>
<comment type="caution">
    <text evidence="1">The sequence shown here is derived from an EMBL/GenBank/DDBJ whole genome shotgun (WGS) entry which is preliminary data.</text>
</comment>
<dbReference type="EMBL" id="JAUJEB010000009">
    <property type="protein sequence ID" value="MDN5216461.1"/>
    <property type="molecule type" value="Genomic_DNA"/>
</dbReference>
<evidence type="ECO:0000313" key="1">
    <source>
        <dbReference type="EMBL" id="MDN5216461.1"/>
    </source>
</evidence>
<dbReference type="RefSeq" id="WP_346761798.1">
    <property type="nucleotide sequence ID" value="NZ_JAUJEB010000009.1"/>
</dbReference>